<keyword evidence="2" id="KW-0812">Transmembrane</keyword>
<feature type="compositionally biased region" description="Polar residues" evidence="1">
    <location>
        <begin position="98"/>
        <end position="108"/>
    </location>
</feature>
<feature type="compositionally biased region" description="Basic and acidic residues" evidence="1">
    <location>
        <begin position="161"/>
        <end position="170"/>
    </location>
</feature>
<reference evidence="4" key="1">
    <citation type="submission" date="2016-10" db="EMBL/GenBank/DDBJ databases">
        <authorList>
            <person name="Varghese N."/>
            <person name="Submissions S."/>
        </authorList>
    </citation>
    <scope>NUCLEOTIDE SEQUENCE [LARGE SCALE GENOMIC DNA]</scope>
    <source>
        <strain evidence="4">DSM 23445</strain>
    </source>
</reference>
<feature type="compositionally biased region" description="Polar residues" evidence="1">
    <location>
        <begin position="142"/>
        <end position="155"/>
    </location>
</feature>
<sequence>MKEDKLDQEIAASLKKKLAEASVPYELGAWEGFQKKRALRKRKAIVYWASGIAASLLLIAVGINSVDLNGIEGSNSPEVQLAEKVEKTPETLVEEVNPSDSTDENSVAGTPIELDSSTFDSNEKGSVQPAQAPKPALPKTEVTPNETIPSETKNLATVPEPVEKPVKNEQPKVSSELPVFSNEKAVAQVPEKTSSQEQEQSVVTKPEEEKKQETLSPLTQSLAPETIVAVKTEEPVKPAEKEILIAESDFPVIEKEKASVGLGMGLSPGFGAVQNDNQITTASSIGLGMLVDVKLPGKLVLGSGLGFNYLNQNGKQESTVMAFGNTYPQTDKLEVQQMQVEVPVFVKYPVTRNNSISIQAGFSNLYALNGNATEESTLQVQSAFYANDALGNSSVSLRQEALVENNSLESNSGKFYPFATLNFGVNLRVLETKSANYVIMPFYNYQLKQVTGYGDTYGLFGASFKMNFGGK</sequence>
<dbReference type="RefSeq" id="WP_091697772.1">
    <property type="nucleotide sequence ID" value="NZ_FPBF01000009.1"/>
</dbReference>
<feature type="compositionally biased region" description="Low complexity" evidence="1">
    <location>
        <begin position="128"/>
        <end position="139"/>
    </location>
</feature>
<evidence type="ECO:0000256" key="2">
    <source>
        <dbReference type="SAM" id="Phobius"/>
    </source>
</evidence>
<proteinExistence type="predicted"/>
<dbReference type="OrthoDB" id="823954at2"/>
<dbReference type="STRING" id="305507.SAMN04489724_4679"/>
<dbReference type="AlphaFoldDB" id="A0A1I7E113"/>
<name>A0A1I7E113_9BACT</name>
<dbReference type="EMBL" id="FPBF01000009">
    <property type="protein sequence ID" value="SFU17619.1"/>
    <property type="molecule type" value="Genomic_DNA"/>
</dbReference>
<evidence type="ECO:0000313" key="4">
    <source>
        <dbReference type="Proteomes" id="UP000199673"/>
    </source>
</evidence>
<evidence type="ECO:0008006" key="5">
    <source>
        <dbReference type="Google" id="ProtNLM"/>
    </source>
</evidence>
<keyword evidence="4" id="KW-1185">Reference proteome</keyword>
<dbReference type="Proteomes" id="UP000199673">
    <property type="component" value="Unassembled WGS sequence"/>
</dbReference>
<keyword evidence="2" id="KW-0472">Membrane</keyword>
<feature type="transmembrane region" description="Helical" evidence="2">
    <location>
        <begin position="45"/>
        <end position="66"/>
    </location>
</feature>
<evidence type="ECO:0000256" key="1">
    <source>
        <dbReference type="SAM" id="MobiDB-lite"/>
    </source>
</evidence>
<evidence type="ECO:0000313" key="3">
    <source>
        <dbReference type="EMBL" id="SFU17619.1"/>
    </source>
</evidence>
<feature type="region of interest" description="Disordered" evidence="1">
    <location>
        <begin position="89"/>
        <end position="217"/>
    </location>
</feature>
<gene>
    <name evidence="3" type="ORF">SAMN04489724_4679</name>
</gene>
<accession>A0A1I7E113</accession>
<protein>
    <recommendedName>
        <fullName evidence="5">Outer membrane protein beta-barrel domain-containing protein</fullName>
    </recommendedName>
</protein>
<keyword evidence="2" id="KW-1133">Transmembrane helix</keyword>
<organism evidence="3 4">
    <name type="scientific">Algoriphagus locisalis</name>
    <dbReference type="NCBI Taxonomy" id="305507"/>
    <lineage>
        <taxon>Bacteria</taxon>
        <taxon>Pseudomonadati</taxon>
        <taxon>Bacteroidota</taxon>
        <taxon>Cytophagia</taxon>
        <taxon>Cytophagales</taxon>
        <taxon>Cyclobacteriaceae</taxon>
        <taxon>Algoriphagus</taxon>
    </lineage>
</organism>
<feature type="compositionally biased region" description="Polar residues" evidence="1">
    <location>
        <begin position="191"/>
        <end position="203"/>
    </location>
</feature>